<feature type="region of interest" description="Disordered" evidence="2">
    <location>
        <begin position="77"/>
        <end position="101"/>
    </location>
</feature>
<evidence type="ECO:0000256" key="3">
    <source>
        <dbReference type="SAM" id="Phobius"/>
    </source>
</evidence>
<dbReference type="Proteomes" id="UP001152797">
    <property type="component" value="Unassembled WGS sequence"/>
</dbReference>
<evidence type="ECO:0000313" key="7">
    <source>
        <dbReference type="Proteomes" id="UP001152797"/>
    </source>
</evidence>
<dbReference type="GO" id="GO:0015297">
    <property type="term" value="F:antiporter activity"/>
    <property type="evidence" value="ECO:0007669"/>
    <property type="project" value="InterPro"/>
</dbReference>
<dbReference type="EMBL" id="CAMXCT020001685">
    <property type="protein sequence ID" value="CAL1145604.1"/>
    <property type="molecule type" value="Genomic_DNA"/>
</dbReference>
<feature type="region of interest" description="Disordered" evidence="2">
    <location>
        <begin position="182"/>
        <end position="215"/>
    </location>
</feature>
<proteinExistence type="inferred from homology"/>
<keyword evidence="3" id="KW-0812">Transmembrane</keyword>
<dbReference type="EMBL" id="CAMXCT010001685">
    <property type="protein sequence ID" value="CAI3992229.1"/>
    <property type="molecule type" value="Genomic_DNA"/>
</dbReference>
<dbReference type="GO" id="GO:0042910">
    <property type="term" value="F:xenobiotic transmembrane transporter activity"/>
    <property type="evidence" value="ECO:0007669"/>
    <property type="project" value="InterPro"/>
</dbReference>
<evidence type="ECO:0000256" key="1">
    <source>
        <dbReference type="ARBA" id="ARBA00010199"/>
    </source>
</evidence>
<dbReference type="AlphaFoldDB" id="A0A9P1CIE7"/>
<dbReference type="OrthoDB" id="2126698at2759"/>
<dbReference type="SUPFAM" id="SSF46565">
    <property type="entry name" value="Chaperone J-domain"/>
    <property type="match status" value="1"/>
</dbReference>
<comment type="caution">
    <text evidence="4">The sequence shown here is derived from an EMBL/GenBank/DDBJ whole genome shotgun (WGS) entry which is preliminary data.</text>
</comment>
<evidence type="ECO:0000313" key="4">
    <source>
        <dbReference type="EMBL" id="CAI3992229.1"/>
    </source>
</evidence>
<keyword evidence="3" id="KW-1133">Transmembrane helix</keyword>
<dbReference type="GO" id="GO:0016020">
    <property type="term" value="C:membrane"/>
    <property type="evidence" value="ECO:0007669"/>
    <property type="project" value="InterPro"/>
</dbReference>
<feature type="region of interest" description="Disordered" evidence="2">
    <location>
        <begin position="115"/>
        <end position="139"/>
    </location>
</feature>
<keyword evidence="7" id="KW-1185">Reference proteome</keyword>
<protein>
    <submittedName>
        <fullName evidence="6">S-adenosylmethionine synthase</fullName>
    </submittedName>
</protein>
<keyword evidence="3" id="KW-0472">Membrane</keyword>
<feature type="transmembrane region" description="Helical" evidence="3">
    <location>
        <begin position="722"/>
        <end position="744"/>
    </location>
</feature>
<sequence>MAFLLGNLPSSTVELPSLPHILPKVSLVESDARLDASNNDDMRFIRVRPVRAHSCPTEDELVDAEWHSLVDMEMSRSPRSAHLQMREDRRQEQLQRAREKDRLKEMQAKLERYQRNEPEYETTSMGTGARQPRQTVPFSQKRQQEILEEFQRQNDLQMEKATGKRMRRVVWQEEQAEKIRLQQQRQKLKEERRQQRRESRVAPEAAAPMSSGQVHGSLLGSLARRIWRLLSRENREMRREAEMVDMDVDIAKPLAGETMEQRELLVRQVEDSMAKSRQQPLAMRRKIFRELQRKLHPDKNEGCDAFKLAFQDLMDRQRVLERIPKRLNAWAGANASPKALSGERWLRTAATCSCTGLKGIQPAGPGARRHLMLVSDVSSDGRYTFERCCPDEVQGSARQEPLAAADAATMAPQRGWPLLRGMWLLCSGERLQGSKRYVRQASYDGERMWHPSSSLEATFDFAGSQGKSVVSMVQSLPACGGPELFEEAASILEEIELHHVSILRDLHEAMLKLSLRPAKGEAHVQYLPFFPYLLMALHRRTLKLDYLHCISRTAAVLVRRMAKVPGTVGGCRSHAAGPPTASESKCSYTRPTAELLGLTLATALLPPPRKGRSCSALVEAVPRPNDGALKRIGRFGLWTKLDLEILQVWPSAVANLILPAIIGAVDMLWIGQLGDPHAMAGVGATNQVYNTIYFLVGFLPNLVTPSVAEEIRKGRPKKAAQWTTEALSFASLMGLLGSVALVFFPHTVLKLVADSPQAAWDCIPRARLEVSNYCVYRIRRERQSSLVKNYRYLVAELYIMCISLCRFRYIYFFLF</sequence>
<reference evidence="5" key="2">
    <citation type="submission" date="2024-04" db="EMBL/GenBank/DDBJ databases">
        <authorList>
            <person name="Chen Y."/>
            <person name="Shah S."/>
            <person name="Dougan E. K."/>
            <person name="Thang M."/>
            <person name="Chan C."/>
        </authorList>
    </citation>
    <scope>NUCLEOTIDE SEQUENCE [LARGE SCALE GENOMIC DNA]</scope>
</reference>
<dbReference type="InterPro" id="IPR002528">
    <property type="entry name" value="MATE_fam"/>
</dbReference>
<evidence type="ECO:0000313" key="5">
    <source>
        <dbReference type="EMBL" id="CAL1145604.1"/>
    </source>
</evidence>
<evidence type="ECO:0000256" key="2">
    <source>
        <dbReference type="SAM" id="MobiDB-lite"/>
    </source>
</evidence>
<dbReference type="InterPro" id="IPR036869">
    <property type="entry name" value="J_dom_sf"/>
</dbReference>
<dbReference type="Pfam" id="PF01554">
    <property type="entry name" value="MatE"/>
    <property type="match status" value="1"/>
</dbReference>
<feature type="compositionally biased region" description="Basic and acidic residues" evidence="2">
    <location>
        <begin position="187"/>
        <end position="201"/>
    </location>
</feature>
<comment type="similarity">
    <text evidence="1">Belongs to the multi antimicrobial extrusion (MATE) (TC 2.A.66.1) family.</text>
</comment>
<evidence type="ECO:0000313" key="6">
    <source>
        <dbReference type="EMBL" id="CAL4779541.1"/>
    </source>
</evidence>
<gene>
    <name evidence="4" type="ORF">C1SCF055_LOCUS19072</name>
</gene>
<feature type="compositionally biased region" description="Polar residues" evidence="2">
    <location>
        <begin position="121"/>
        <end position="139"/>
    </location>
</feature>
<feature type="transmembrane region" description="Helical" evidence="3">
    <location>
        <begin position="792"/>
        <end position="814"/>
    </location>
</feature>
<organism evidence="4">
    <name type="scientific">Cladocopium goreaui</name>
    <dbReference type="NCBI Taxonomy" id="2562237"/>
    <lineage>
        <taxon>Eukaryota</taxon>
        <taxon>Sar</taxon>
        <taxon>Alveolata</taxon>
        <taxon>Dinophyceae</taxon>
        <taxon>Suessiales</taxon>
        <taxon>Symbiodiniaceae</taxon>
        <taxon>Cladocopium</taxon>
    </lineage>
</organism>
<name>A0A9P1CIE7_9DINO</name>
<accession>A0A9P1CIE7</accession>
<reference evidence="4" key="1">
    <citation type="submission" date="2022-10" db="EMBL/GenBank/DDBJ databases">
        <authorList>
            <person name="Chen Y."/>
            <person name="Dougan E. K."/>
            <person name="Chan C."/>
            <person name="Rhodes N."/>
            <person name="Thang M."/>
        </authorList>
    </citation>
    <scope>NUCLEOTIDE SEQUENCE</scope>
</reference>
<feature type="compositionally biased region" description="Basic and acidic residues" evidence="2">
    <location>
        <begin position="84"/>
        <end position="101"/>
    </location>
</feature>
<dbReference type="EMBL" id="CAMXCT030001685">
    <property type="protein sequence ID" value="CAL4779541.1"/>
    <property type="molecule type" value="Genomic_DNA"/>
</dbReference>